<evidence type="ECO:0000313" key="5">
    <source>
        <dbReference type="Proteomes" id="UP000288859"/>
    </source>
</evidence>
<dbReference type="AlphaFoldDB" id="A0A438MTI9"/>
<dbReference type="EMBL" id="NAJM01000053">
    <property type="protein sequence ID" value="RVX67020.1"/>
    <property type="molecule type" value="Genomic_DNA"/>
</dbReference>
<name>A0A438MTI9_EXOME</name>
<evidence type="ECO:0000259" key="3">
    <source>
        <dbReference type="Pfam" id="PF01370"/>
    </source>
</evidence>
<proteinExistence type="inferred from homology"/>
<evidence type="ECO:0000256" key="1">
    <source>
        <dbReference type="ARBA" id="ARBA00023002"/>
    </source>
</evidence>
<dbReference type="Gene3D" id="3.40.50.720">
    <property type="entry name" value="NAD(P)-binding Rossmann-like Domain"/>
    <property type="match status" value="1"/>
</dbReference>
<accession>A0A438MTI9</accession>
<comment type="similarity">
    <text evidence="2">Belongs to the NAD(P)-dependent epimerase/dehydratase family. Dihydroflavonol-4-reductase subfamily.</text>
</comment>
<dbReference type="GO" id="GO:0016616">
    <property type="term" value="F:oxidoreductase activity, acting on the CH-OH group of donors, NAD or NADP as acceptor"/>
    <property type="evidence" value="ECO:0007669"/>
    <property type="project" value="TreeGrafter"/>
</dbReference>
<dbReference type="SUPFAM" id="SSF51735">
    <property type="entry name" value="NAD(P)-binding Rossmann-fold domains"/>
    <property type="match status" value="1"/>
</dbReference>
<sequence>MGALPPNEQIILITGISGYVAAWIAHSFLEAGYNVRGTVRSEKRIDGIKKVHEKYADKLSFAIVPDSVTPGAFNEAAKGVTGIIHTANPFVLNPKDNEEELLKPSINGVINALEAAHTQGSNISRFVLTGSFANILDLSSGDRPGYVYSEADWNPATYEEAKNSDSGAFSYCAAKGLAERAGWDWMEKNKPAFDFVSIDPPWIFGPTLGGIKSLEHLNESTEAIWKLLDAKEVPPVDFGGFADVRLIGEAHLKAYEVKEAGNQRFLVGSHFDYQTAVDHLHKDFPELRDRLPEGVPGAGLTQPLYQLDGSKAQRVLGIEYIPLDVSMKDTMTGLLEAEKQLKG</sequence>
<dbReference type="InterPro" id="IPR050425">
    <property type="entry name" value="NAD(P)_dehydrat-like"/>
</dbReference>
<dbReference type="OrthoDB" id="2735536at2759"/>
<protein>
    <recommendedName>
        <fullName evidence="3">NAD-dependent epimerase/dehydratase domain-containing protein</fullName>
    </recommendedName>
</protein>
<reference evidence="4 5" key="1">
    <citation type="submission" date="2017-03" db="EMBL/GenBank/DDBJ databases">
        <title>Genomes of endolithic fungi from Antarctica.</title>
        <authorList>
            <person name="Coleine C."/>
            <person name="Masonjones S."/>
            <person name="Stajich J.E."/>
        </authorList>
    </citation>
    <scope>NUCLEOTIDE SEQUENCE [LARGE SCALE GENOMIC DNA]</scope>
    <source>
        <strain evidence="4 5">CCFEE 6314</strain>
    </source>
</reference>
<dbReference type="VEuPathDB" id="FungiDB:PV10_03131"/>
<evidence type="ECO:0000256" key="2">
    <source>
        <dbReference type="ARBA" id="ARBA00023445"/>
    </source>
</evidence>
<gene>
    <name evidence="4" type="ORF">B0A52_09234</name>
</gene>
<dbReference type="PANTHER" id="PTHR10366:SF564">
    <property type="entry name" value="STEROL-4-ALPHA-CARBOXYLATE 3-DEHYDROGENASE, DECARBOXYLATING"/>
    <property type="match status" value="1"/>
</dbReference>
<dbReference type="InterPro" id="IPR001509">
    <property type="entry name" value="Epimerase_deHydtase"/>
</dbReference>
<comment type="caution">
    <text evidence="4">The sequence shown here is derived from an EMBL/GenBank/DDBJ whole genome shotgun (WGS) entry which is preliminary data.</text>
</comment>
<dbReference type="Pfam" id="PF01370">
    <property type="entry name" value="Epimerase"/>
    <property type="match status" value="1"/>
</dbReference>
<dbReference type="Proteomes" id="UP000288859">
    <property type="component" value="Unassembled WGS sequence"/>
</dbReference>
<dbReference type="PANTHER" id="PTHR10366">
    <property type="entry name" value="NAD DEPENDENT EPIMERASE/DEHYDRATASE"/>
    <property type="match status" value="1"/>
</dbReference>
<feature type="domain" description="NAD-dependent epimerase/dehydratase" evidence="3">
    <location>
        <begin position="11"/>
        <end position="207"/>
    </location>
</feature>
<dbReference type="InterPro" id="IPR036291">
    <property type="entry name" value="NAD(P)-bd_dom_sf"/>
</dbReference>
<organism evidence="4 5">
    <name type="scientific">Exophiala mesophila</name>
    <name type="common">Black yeast-like fungus</name>
    <dbReference type="NCBI Taxonomy" id="212818"/>
    <lineage>
        <taxon>Eukaryota</taxon>
        <taxon>Fungi</taxon>
        <taxon>Dikarya</taxon>
        <taxon>Ascomycota</taxon>
        <taxon>Pezizomycotina</taxon>
        <taxon>Eurotiomycetes</taxon>
        <taxon>Chaetothyriomycetidae</taxon>
        <taxon>Chaetothyriales</taxon>
        <taxon>Herpotrichiellaceae</taxon>
        <taxon>Exophiala</taxon>
    </lineage>
</organism>
<dbReference type="CDD" id="cd05227">
    <property type="entry name" value="AR_SDR_e"/>
    <property type="match status" value="1"/>
</dbReference>
<keyword evidence="1" id="KW-0560">Oxidoreductase</keyword>
<evidence type="ECO:0000313" key="4">
    <source>
        <dbReference type="EMBL" id="RVX67020.1"/>
    </source>
</evidence>